<protein>
    <submittedName>
        <fullName evidence="1">DUF1348-domain-containing protein</fullName>
    </submittedName>
</protein>
<dbReference type="Pfam" id="PF07080">
    <property type="entry name" value="DUF1348"/>
    <property type="match status" value="1"/>
</dbReference>
<dbReference type="OrthoDB" id="14527at2759"/>
<dbReference type="Proteomes" id="UP000007264">
    <property type="component" value="Unassembled WGS sequence"/>
</dbReference>
<dbReference type="KEGG" id="csl:COCSUDRAFT_54399"/>
<dbReference type="PANTHER" id="PTHR31757:SF0">
    <property type="entry name" value="SLL0781 PROTEIN"/>
    <property type="match status" value="1"/>
</dbReference>
<name>I0YNZ5_COCSC</name>
<dbReference type="GeneID" id="17038090"/>
<dbReference type="SUPFAM" id="SSF54427">
    <property type="entry name" value="NTF2-like"/>
    <property type="match status" value="1"/>
</dbReference>
<organism evidence="1 2">
    <name type="scientific">Coccomyxa subellipsoidea (strain C-169)</name>
    <name type="common">Green microalga</name>
    <dbReference type="NCBI Taxonomy" id="574566"/>
    <lineage>
        <taxon>Eukaryota</taxon>
        <taxon>Viridiplantae</taxon>
        <taxon>Chlorophyta</taxon>
        <taxon>core chlorophytes</taxon>
        <taxon>Trebouxiophyceae</taxon>
        <taxon>Trebouxiophyceae incertae sedis</taxon>
        <taxon>Coccomyxaceae</taxon>
        <taxon>Coccomyxa</taxon>
        <taxon>Coccomyxa subellipsoidea</taxon>
    </lineage>
</organism>
<dbReference type="EMBL" id="AGSI01000016">
    <property type="protein sequence ID" value="EIE20114.1"/>
    <property type="molecule type" value="Genomic_DNA"/>
</dbReference>
<dbReference type="Gene3D" id="3.10.450.50">
    <property type="match status" value="1"/>
</dbReference>
<keyword evidence="2" id="KW-1185">Reference proteome</keyword>
<accession>I0YNZ5</accession>
<dbReference type="STRING" id="574566.I0YNZ5"/>
<gene>
    <name evidence="1" type="ORF">COCSUDRAFT_54399</name>
</gene>
<sequence length="183" mass="21502">MILLVSRALCGQRLPLQHLGIGIRSRARASRVFATVAEEPIKYPIPPFTEETALQKTRAAQDAWNTRDHNKVPLSYTPDCEWHVSEKFFSGREAITAFLKAKWEEELDYRLVKELWAYNGNRIAVRFEYEYHDADGKWFRAHGNENWEFNERGLMQIRDACINKVPIEQSVRRLKGWEVHDDK</sequence>
<dbReference type="RefSeq" id="XP_005644658.1">
    <property type="nucleotide sequence ID" value="XM_005644601.1"/>
</dbReference>
<dbReference type="PANTHER" id="PTHR31757">
    <property type="entry name" value="SLL0781 PROTEIN"/>
    <property type="match status" value="1"/>
</dbReference>
<comment type="caution">
    <text evidence="1">The sequence shown here is derived from an EMBL/GenBank/DDBJ whole genome shotgun (WGS) entry which is preliminary data.</text>
</comment>
<dbReference type="InterPro" id="IPR009783">
    <property type="entry name" value="DUF1348"/>
</dbReference>
<evidence type="ECO:0000313" key="2">
    <source>
        <dbReference type="Proteomes" id="UP000007264"/>
    </source>
</evidence>
<proteinExistence type="predicted"/>
<dbReference type="AlphaFoldDB" id="I0YNZ5"/>
<dbReference type="InterPro" id="IPR032710">
    <property type="entry name" value="NTF2-like_dom_sf"/>
</dbReference>
<evidence type="ECO:0000313" key="1">
    <source>
        <dbReference type="EMBL" id="EIE20114.1"/>
    </source>
</evidence>
<reference evidence="1 2" key="1">
    <citation type="journal article" date="2012" name="Genome Biol.">
        <title>The genome of the polar eukaryotic microalga coccomyxa subellipsoidea reveals traits of cold adaptation.</title>
        <authorList>
            <person name="Blanc G."/>
            <person name="Agarkova I."/>
            <person name="Grimwood J."/>
            <person name="Kuo A."/>
            <person name="Brueggeman A."/>
            <person name="Dunigan D."/>
            <person name="Gurnon J."/>
            <person name="Ladunga I."/>
            <person name="Lindquist E."/>
            <person name="Lucas S."/>
            <person name="Pangilinan J."/>
            <person name="Proschold T."/>
            <person name="Salamov A."/>
            <person name="Schmutz J."/>
            <person name="Weeks D."/>
            <person name="Yamada T."/>
            <person name="Claverie J.M."/>
            <person name="Grigoriev I."/>
            <person name="Van Etten J."/>
            <person name="Lomsadze A."/>
            <person name="Borodovsky M."/>
        </authorList>
    </citation>
    <scope>NUCLEOTIDE SEQUENCE [LARGE SCALE GENOMIC DNA]</scope>
    <source>
        <strain evidence="1 2">C-169</strain>
    </source>
</reference>
<dbReference type="eggNOG" id="ENOG502S04W">
    <property type="taxonomic scope" value="Eukaryota"/>
</dbReference>